<dbReference type="RefSeq" id="XP_010247082.1">
    <property type="nucleotide sequence ID" value="XM_010248780.2"/>
</dbReference>
<dbReference type="InterPro" id="IPR000719">
    <property type="entry name" value="Prot_kinase_dom"/>
</dbReference>
<dbReference type="GO" id="GO:0005524">
    <property type="term" value="F:ATP binding"/>
    <property type="evidence" value="ECO:0007669"/>
    <property type="project" value="UniProtKB-UniRule"/>
</dbReference>
<organism evidence="16 17">
    <name type="scientific">Nelumbo nucifera</name>
    <name type="common">Sacred lotus</name>
    <dbReference type="NCBI Taxonomy" id="4432"/>
    <lineage>
        <taxon>Eukaryota</taxon>
        <taxon>Viridiplantae</taxon>
        <taxon>Streptophyta</taxon>
        <taxon>Embryophyta</taxon>
        <taxon>Tracheophyta</taxon>
        <taxon>Spermatophyta</taxon>
        <taxon>Magnoliopsida</taxon>
        <taxon>Proteales</taxon>
        <taxon>Nelumbonaceae</taxon>
        <taxon>Nelumbo</taxon>
    </lineage>
</organism>
<comment type="subcellular location">
    <subcellularLocation>
        <location evidence="1">Cell membrane</location>
    </subcellularLocation>
</comment>
<dbReference type="EC" id="2.7.11.1" evidence="3"/>
<keyword evidence="9 12" id="KW-0067">ATP-binding</keyword>
<feature type="domain" description="Protein kinase" evidence="15">
    <location>
        <begin position="82"/>
        <end position="367"/>
    </location>
</feature>
<dbReference type="Gene3D" id="3.30.200.20">
    <property type="entry name" value="Phosphorylase Kinase, domain 1"/>
    <property type="match status" value="1"/>
</dbReference>
<evidence type="ECO:0000256" key="12">
    <source>
        <dbReference type="PROSITE-ProRule" id="PRU10141"/>
    </source>
</evidence>
<evidence type="ECO:0000256" key="10">
    <source>
        <dbReference type="ARBA" id="ARBA00023136"/>
    </source>
</evidence>
<keyword evidence="4" id="KW-1003">Cell membrane</keyword>
<dbReference type="InterPro" id="IPR050823">
    <property type="entry name" value="Plant_Ser_Thr_Prot_Kinase"/>
</dbReference>
<dbReference type="KEGG" id="nnu:104590210"/>
<dbReference type="InterPro" id="IPR001245">
    <property type="entry name" value="Ser-Thr/Tyr_kinase_cat_dom"/>
</dbReference>
<keyword evidence="16" id="KW-1185">Reference proteome</keyword>
<dbReference type="FunFam" id="3.30.200.20:FF:000228">
    <property type="entry name" value="Serine/threonine-protein kinase BIK1"/>
    <property type="match status" value="1"/>
</dbReference>
<evidence type="ECO:0000256" key="8">
    <source>
        <dbReference type="ARBA" id="ARBA00022777"/>
    </source>
</evidence>
<dbReference type="FunCoup" id="A0A1U7Z1Y0">
    <property type="interactions" value="2850"/>
</dbReference>
<dbReference type="PROSITE" id="PS00108">
    <property type="entry name" value="PROTEIN_KINASE_ST"/>
    <property type="match status" value="1"/>
</dbReference>
<dbReference type="SUPFAM" id="SSF56112">
    <property type="entry name" value="Protein kinase-like (PK-like)"/>
    <property type="match status" value="1"/>
</dbReference>
<evidence type="ECO:0000313" key="16">
    <source>
        <dbReference type="Proteomes" id="UP000189703"/>
    </source>
</evidence>
<dbReference type="AlphaFoldDB" id="A0A1U7Z1Y0"/>
<evidence type="ECO:0000256" key="14">
    <source>
        <dbReference type="SAM" id="MobiDB-lite"/>
    </source>
</evidence>
<dbReference type="GO" id="GO:0004674">
    <property type="term" value="F:protein serine/threonine kinase activity"/>
    <property type="evidence" value="ECO:0007669"/>
    <property type="project" value="UniProtKB-KW"/>
</dbReference>
<feature type="compositionally biased region" description="Basic and acidic residues" evidence="14">
    <location>
        <begin position="403"/>
        <end position="412"/>
    </location>
</feature>
<gene>
    <name evidence="17" type="primary">LOC104590210</name>
</gene>
<feature type="region of interest" description="Disordered" evidence="14">
    <location>
        <begin position="1"/>
        <end position="50"/>
    </location>
</feature>
<sequence length="422" mass="46677">MGNCCGSPVDTQSQSTTRPSSPGTSTWTSRNASSFSNSSGSTNTQYSTSKSLDEKFPNGHILPSPNLKVFTFAELKAATRNFRSDTVLGEGGFGRVFKGWIDEKTFAPSKIGNGMVVAVKKLNSESLQGYEEWQSEVTFLGRLSHPNLVKLLGYCYEDNELLLVYEFMQKGNLENHLFRRGSAVQPLPWNLRLKIATGAAKGLAFLHTSEKQVIYRDFKASNILMDANFNAKISDFGLAKNGPAAGNSHVTTRVMGTYGYAAPEYVATGHLYVKSDVYGFGVVLLEMLTGLRALDTNRPSGQHNLVEWLKPSLHDKRKLKTMIDSRLEGQFPMKGAVQLAQLTLSCLGSEPKSRPSMKEVVETLERIEAIKDNKPKESRTNSAQPRGYRHGQSPLHHRSPLHPRQEGGRVGDHAYQQPPRRG</sequence>
<evidence type="ECO:0000256" key="1">
    <source>
        <dbReference type="ARBA" id="ARBA00004236"/>
    </source>
</evidence>
<dbReference type="PANTHER" id="PTHR45621">
    <property type="entry name" value="OS01G0588500 PROTEIN-RELATED"/>
    <property type="match status" value="1"/>
</dbReference>
<evidence type="ECO:0000259" key="15">
    <source>
        <dbReference type="PROSITE" id="PS50011"/>
    </source>
</evidence>
<evidence type="ECO:0000256" key="2">
    <source>
        <dbReference type="ARBA" id="ARBA00008684"/>
    </source>
</evidence>
<dbReference type="Pfam" id="PF07714">
    <property type="entry name" value="PK_Tyr_Ser-Thr"/>
    <property type="match status" value="1"/>
</dbReference>
<protein>
    <recommendedName>
        <fullName evidence="3">non-specific serine/threonine protein kinase</fullName>
        <ecNumber evidence="3">2.7.11.1</ecNumber>
    </recommendedName>
</protein>
<dbReference type="InterPro" id="IPR011009">
    <property type="entry name" value="Kinase-like_dom_sf"/>
</dbReference>
<feature type="region of interest" description="Disordered" evidence="14">
    <location>
        <begin position="369"/>
        <end position="422"/>
    </location>
</feature>
<dbReference type="PROSITE" id="PS00107">
    <property type="entry name" value="PROTEIN_KINASE_ATP"/>
    <property type="match status" value="1"/>
</dbReference>
<dbReference type="InParanoid" id="A0A1U7Z1Y0"/>
<dbReference type="PROSITE" id="PS50011">
    <property type="entry name" value="PROTEIN_KINASE_DOM"/>
    <property type="match status" value="1"/>
</dbReference>
<reference evidence="17" key="1">
    <citation type="submission" date="2025-08" db="UniProtKB">
        <authorList>
            <consortium name="RefSeq"/>
        </authorList>
    </citation>
    <scope>IDENTIFICATION</scope>
</reference>
<proteinExistence type="inferred from homology"/>
<evidence type="ECO:0000256" key="6">
    <source>
        <dbReference type="ARBA" id="ARBA00022679"/>
    </source>
</evidence>
<keyword evidence="10" id="KW-0472">Membrane</keyword>
<dbReference type="FunFam" id="1.10.510.10:FF:000032">
    <property type="entry name" value="Serine/threonine-protein kinase PBS1"/>
    <property type="match status" value="1"/>
</dbReference>
<dbReference type="GO" id="GO:0005886">
    <property type="term" value="C:plasma membrane"/>
    <property type="evidence" value="ECO:0007669"/>
    <property type="project" value="UniProtKB-SubCell"/>
</dbReference>
<dbReference type="CDD" id="cd14066">
    <property type="entry name" value="STKc_IRAK"/>
    <property type="match status" value="1"/>
</dbReference>
<keyword evidence="6" id="KW-0808">Transferase</keyword>
<keyword evidence="5 13" id="KW-0723">Serine/threonine-protein kinase</keyword>
<evidence type="ECO:0000313" key="17">
    <source>
        <dbReference type="RefSeq" id="XP_010247082.1"/>
    </source>
</evidence>
<keyword evidence="8 17" id="KW-0418">Kinase</keyword>
<dbReference type="eggNOG" id="KOG1187">
    <property type="taxonomic scope" value="Eukaryota"/>
</dbReference>
<dbReference type="Gene3D" id="1.10.510.10">
    <property type="entry name" value="Transferase(Phosphotransferase) domain 1"/>
    <property type="match status" value="1"/>
</dbReference>
<evidence type="ECO:0000256" key="13">
    <source>
        <dbReference type="RuleBase" id="RU000304"/>
    </source>
</evidence>
<dbReference type="InterPro" id="IPR008271">
    <property type="entry name" value="Ser/Thr_kinase_AS"/>
</dbReference>
<comment type="function">
    <text evidence="11">May be involved in plant defense signaling.</text>
</comment>
<evidence type="ECO:0000256" key="4">
    <source>
        <dbReference type="ARBA" id="ARBA00022475"/>
    </source>
</evidence>
<feature type="compositionally biased region" description="Low complexity" evidence="14">
    <location>
        <begin position="11"/>
        <end position="44"/>
    </location>
</feature>
<evidence type="ECO:0000256" key="5">
    <source>
        <dbReference type="ARBA" id="ARBA00022527"/>
    </source>
</evidence>
<evidence type="ECO:0000256" key="7">
    <source>
        <dbReference type="ARBA" id="ARBA00022741"/>
    </source>
</evidence>
<name>A0A1U7Z1Y0_NELNU</name>
<evidence type="ECO:0000256" key="11">
    <source>
        <dbReference type="ARBA" id="ARBA00054261"/>
    </source>
</evidence>
<accession>A0A1U7Z1Y0</accession>
<evidence type="ECO:0000256" key="9">
    <source>
        <dbReference type="ARBA" id="ARBA00022840"/>
    </source>
</evidence>
<dbReference type="InterPro" id="IPR017441">
    <property type="entry name" value="Protein_kinase_ATP_BS"/>
</dbReference>
<dbReference type="Proteomes" id="UP000189703">
    <property type="component" value="Unplaced"/>
</dbReference>
<keyword evidence="7 12" id="KW-0547">Nucleotide-binding</keyword>
<feature type="binding site" evidence="12">
    <location>
        <position position="121"/>
    </location>
    <ligand>
        <name>ATP</name>
        <dbReference type="ChEBI" id="CHEBI:30616"/>
    </ligand>
</feature>
<comment type="similarity">
    <text evidence="2">Belongs to the protein kinase superfamily. Ser/Thr protein kinase family.</text>
</comment>
<dbReference type="GeneID" id="104590210"/>
<dbReference type="OMA" id="HPMAHRQ"/>
<evidence type="ECO:0000256" key="3">
    <source>
        <dbReference type="ARBA" id="ARBA00012513"/>
    </source>
</evidence>
<dbReference type="OrthoDB" id="4062651at2759"/>
<feature type="compositionally biased region" description="Basic and acidic residues" evidence="14">
    <location>
        <begin position="369"/>
        <end position="379"/>
    </location>
</feature>